<feature type="signal peptide" evidence="1">
    <location>
        <begin position="1"/>
        <end position="19"/>
    </location>
</feature>
<organism evidence="2 3">
    <name type="scientific">Grimontia celer</name>
    <dbReference type="NCBI Taxonomy" id="1796497"/>
    <lineage>
        <taxon>Bacteria</taxon>
        <taxon>Pseudomonadati</taxon>
        <taxon>Pseudomonadota</taxon>
        <taxon>Gammaproteobacteria</taxon>
        <taxon>Vibrionales</taxon>
        <taxon>Vibrionaceae</taxon>
        <taxon>Grimontia</taxon>
    </lineage>
</organism>
<dbReference type="OrthoDB" id="5296954at2"/>
<gene>
    <name evidence="2" type="ORF">GCE9029_03027</name>
</gene>
<dbReference type="STRING" id="1796497.GCE9029_03027"/>
<name>A0A128F5Q8_9GAMM</name>
<sequence length="174" mass="19587">MKKLIAAFALMTALVGCSASLEDYKATSPNFNLFEYFEGETLAWGMVQDYTGKQTRRFEVSIIGTVDGDQITLDEDFIFDDGEKQKRIWTITRLEDGSYEGTAGDVVGTAKGSESGNALNWIYDLSVEVGDSTYVLTLDDWLYRQDEKRAFNLTSMKKFGVEVGKISIFFEKQD</sequence>
<keyword evidence="3" id="KW-1185">Reference proteome</keyword>
<protein>
    <recommendedName>
        <fullName evidence="4">Lipoprotein</fullName>
    </recommendedName>
</protein>
<accession>A0A128F5Q8</accession>
<dbReference type="PROSITE" id="PS51257">
    <property type="entry name" value="PROKAR_LIPOPROTEIN"/>
    <property type="match status" value="1"/>
</dbReference>
<proteinExistence type="predicted"/>
<reference evidence="3" key="1">
    <citation type="submission" date="2016-02" db="EMBL/GenBank/DDBJ databases">
        <authorList>
            <person name="Rodrigo-Torres Lidia"/>
            <person name="Arahal R.David."/>
        </authorList>
    </citation>
    <scope>NUCLEOTIDE SEQUENCE [LARGE SCALE GENOMIC DNA]</scope>
    <source>
        <strain evidence="3">CECT 9029</strain>
    </source>
</reference>
<dbReference type="Pfam" id="PF12915">
    <property type="entry name" value="DUF3833"/>
    <property type="match status" value="1"/>
</dbReference>
<dbReference type="InterPro" id="IPR024409">
    <property type="entry name" value="DUF3833"/>
</dbReference>
<dbReference type="Proteomes" id="UP000071641">
    <property type="component" value="Unassembled WGS sequence"/>
</dbReference>
<evidence type="ECO:0000313" key="2">
    <source>
        <dbReference type="EMBL" id="CZF82098.1"/>
    </source>
</evidence>
<dbReference type="EMBL" id="FIZX01000002">
    <property type="protein sequence ID" value="CZF82098.1"/>
    <property type="molecule type" value="Genomic_DNA"/>
</dbReference>
<evidence type="ECO:0000256" key="1">
    <source>
        <dbReference type="SAM" id="SignalP"/>
    </source>
</evidence>
<dbReference type="AlphaFoldDB" id="A0A128F5Q8"/>
<feature type="chain" id="PRO_5007282074" description="Lipoprotein" evidence="1">
    <location>
        <begin position="20"/>
        <end position="174"/>
    </location>
</feature>
<evidence type="ECO:0000313" key="3">
    <source>
        <dbReference type="Proteomes" id="UP000071641"/>
    </source>
</evidence>
<keyword evidence="1" id="KW-0732">Signal</keyword>
<evidence type="ECO:0008006" key="4">
    <source>
        <dbReference type="Google" id="ProtNLM"/>
    </source>
</evidence>